<name>A0A8S2KAE3_9BILA</name>
<dbReference type="Proteomes" id="UP000677228">
    <property type="component" value="Unassembled WGS sequence"/>
</dbReference>
<accession>A0A8S2KAE3</accession>
<dbReference type="EMBL" id="CAJOBA010009030">
    <property type="protein sequence ID" value="CAF3842096.1"/>
    <property type="molecule type" value="Genomic_DNA"/>
</dbReference>
<dbReference type="Proteomes" id="UP000682733">
    <property type="component" value="Unassembled WGS sequence"/>
</dbReference>
<evidence type="ECO:0000313" key="2">
    <source>
        <dbReference type="EMBL" id="CAF3842096.1"/>
    </source>
</evidence>
<sequence>MSSSKVITDGLFSNEPKILVLEPDSPSTNPTPISTNTELYKLFNDTNECHQYINDNNDKQFTIIIIFHVEPLASIEQLVASLELLIQIISMYIFFGDGDQHDNWKTQYTKLKSINTIPNQKRVSQLCYEICDQNIDYYKAKSSSHKRKREFSVAKMYSNEQKKLSALMIGSMQRECNFAKKQKLAWEKKEKRCEDAIEIRKVKINQIELEDEDNIGVPPS</sequence>
<dbReference type="EMBL" id="CAJNOK010009015">
    <property type="protein sequence ID" value="CAF1078733.1"/>
    <property type="molecule type" value="Genomic_DNA"/>
</dbReference>
<gene>
    <name evidence="1" type="ORF">OVA965_LOCUS18256</name>
    <name evidence="2" type="ORF">TMI583_LOCUS18267</name>
</gene>
<comment type="caution">
    <text evidence="2">The sequence shown here is derived from an EMBL/GenBank/DDBJ whole genome shotgun (WGS) entry which is preliminary data.</text>
</comment>
<evidence type="ECO:0000313" key="3">
    <source>
        <dbReference type="Proteomes" id="UP000682733"/>
    </source>
</evidence>
<dbReference type="AlphaFoldDB" id="A0A8S2KAE3"/>
<organism evidence="2 3">
    <name type="scientific">Didymodactylos carnosus</name>
    <dbReference type="NCBI Taxonomy" id="1234261"/>
    <lineage>
        <taxon>Eukaryota</taxon>
        <taxon>Metazoa</taxon>
        <taxon>Spiralia</taxon>
        <taxon>Gnathifera</taxon>
        <taxon>Rotifera</taxon>
        <taxon>Eurotatoria</taxon>
        <taxon>Bdelloidea</taxon>
        <taxon>Philodinida</taxon>
        <taxon>Philodinidae</taxon>
        <taxon>Didymodactylos</taxon>
    </lineage>
</organism>
<proteinExistence type="predicted"/>
<protein>
    <submittedName>
        <fullName evidence="2">Uncharacterized protein</fullName>
    </submittedName>
</protein>
<evidence type="ECO:0000313" key="1">
    <source>
        <dbReference type="EMBL" id="CAF1078733.1"/>
    </source>
</evidence>
<reference evidence="2" key="1">
    <citation type="submission" date="2021-02" db="EMBL/GenBank/DDBJ databases">
        <authorList>
            <person name="Nowell W R."/>
        </authorList>
    </citation>
    <scope>NUCLEOTIDE SEQUENCE</scope>
</reference>